<gene>
    <name evidence="1" type="ordered locus">MHJ_0138</name>
</gene>
<organism evidence="1 2">
    <name type="scientific">Mesomycoplasma hyopneumoniae (strain J / ATCC 25934 / NCTC 10110)</name>
    <name type="common">Mycoplasma hyopneumoniae</name>
    <dbReference type="NCBI Taxonomy" id="262719"/>
    <lineage>
        <taxon>Bacteria</taxon>
        <taxon>Bacillati</taxon>
        <taxon>Mycoplasmatota</taxon>
        <taxon>Mycoplasmoidales</taxon>
        <taxon>Metamycoplasmataceae</taxon>
        <taxon>Mesomycoplasma</taxon>
    </lineage>
</organism>
<reference evidence="1 2" key="1">
    <citation type="journal article" date="2005" name="J. Bacteriol.">
        <title>Swine and poultry pathogens: the complete genome sequences of two strains of Mycoplasma hyopneumoniae and a strain of Mycoplasma synoviae.</title>
        <authorList>
            <person name="Vasconcelos A.T."/>
            <person name="Ferreira H.B."/>
            <person name="Bizarro C.V."/>
            <person name="Bonatto S.L."/>
            <person name="Carvalho M.O."/>
            <person name="Pinto P.M."/>
            <person name="Almeida D.F."/>
            <person name="Almeida L.G."/>
            <person name="Almeida R."/>
            <person name="Alves-Filho L."/>
            <person name="Assuncao E.N."/>
            <person name="Azevedo V.A."/>
            <person name="Bogo M.R."/>
            <person name="Brigido M.M."/>
            <person name="Brocchi M."/>
            <person name="Burity H.A."/>
            <person name="Camargo A.A."/>
            <person name="Camargo S.S."/>
            <person name="Carepo M.S."/>
            <person name="Carraro D.M."/>
            <person name="de Mattos Cascardo J.C."/>
            <person name="Castro L.A."/>
            <person name="Cavalcanti G."/>
            <person name="Chemale G."/>
            <person name="Collevatti R.G."/>
            <person name="Cunha C.W."/>
            <person name="Dallagiovanna B."/>
            <person name="Dambros B.P."/>
            <person name="Dellagostin O.A."/>
            <person name="Falcao C."/>
            <person name="Fantinatti-Garboggini F."/>
            <person name="Felipe M.S."/>
            <person name="Fiorentin L."/>
            <person name="Franco G.R."/>
            <person name="Freitas N.S."/>
            <person name="Frias D."/>
            <person name="Grangeiro T.B."/>
            <person name="Grisard E.C."/>
            <person name="Guimaraes C.T."/>
            <person name="Hungria M."/>
            <person name="Jardim S.N."/>
            <person name="Krieger M.A."/>
            <person name="Laurino J.P."/>
            <person name="Lima L.F."/>
            <person name="Lopes M.I."/>
            <person name="Loreto E.L."/>
            <person name="Madeira H.M."/>
            <person name="Manfio G.P."/>
            <person name="Maranhao A.Q."/>
            <person name="Martinkovics C.T."/>
            <person name="Medeiros S.R."/>
            <person name="Moreira M.A."/>
            <person name="Neiva M."/>
            <person name="Ramalho-Neto C.E."/>
            <person name="Nicolas M.F."/>
            <person name="Oliveira S.C."/>
            <person name="Paixao R.F."/>
            <person name="Pedrosa F.O."/>
            <person name="Pena S.D."/>
            <person name="Pereira M."/>
            <person name="Pereira-Ferrari L."/>
            <person name="Piffer I."/>
            <person name="Pinto L.S."/>
            <person name="Potrich D.P."/>
            <person name="Salim A.C."/>
            <person name="Santos F.R."/>
            <person name="Schmitt R."/>
            <person name="Schneider M.P."/>
            <person name="Schrank A."/>
            <person name="Schrank I.S."/>
            <person name="Schuck A.F."/>
            <person name="Seuanez H.N."/>
            <person name="Silva D.W."/>
            <person name="Silva R."/>
            <person name="Silva S.C."/>
            <person name="Soares C.M."/>
            <person name="Souza K.R."/>
            <person name="Souza R.C."/>
            <person name="Staats C.C."/>
            <person name="Steffens M.B."/>
            <person name="Teixeira S.M."/>
            <person name="Urmenyi T.P."/>
            <person name="Vainstein M.H."/>
            <person name="Zuccherato L.W."/>
            <person name="Simpson A.J."/>
            <person name="Zaha A."/>
        </authorList>
    </citation>
    <scope>NUCLEOTIDE SEQUENCE [LARGE SCALE GENOMIC DNA]</scope>
    <source>
        <strain evidence="2">J / ATCC 25934 / NCTC 10110</strain>
    </source>
</reference>
<dbReference type="HOGENOM" id="CLU_155844_0_0_14"/>
<dbReference type="Proteomes" id="UP000000548">
    <property type="component" value="Chromosome"/>
</dbReference>
<dbReference type="RefSeq" id="WP_044284592.1">
    <property type="nucleotide sequence ID" value="NC_007295.1"/>
</dbReference>
<dbReference type="KEGG" id="mhj:MHJ_0138"/>
<name>Q4AAJ2_MESHJ</name>
<dbReference type="OrthoDB" id="399934at2"/>
<protein>
    <submittedName>
        <fullName evidence="1">Uncharacterized protein</fullName>
    </submittedName>
</protein>
<evidence type="ECO:0000313" key="2">
    <source>
        <dbReference type="Proteomes" id="UP000000548"/>
    </source>
</evidence>
<dbReference type="AlphaFoldDB" id="Q4AAJ2"/>
<dbReference type="GeneID" id="41334440"/>
<dbReference type="eggNOG" id="ENOG5030N1A">
    <property type="taxonomic scope" value="Bacteria"/>
</dbReference>
<accession>Q4AAJ2</accession>
<proteinExistence type="predicted"/>
<sequence length="139" mass="16161">MKVKFFSGINLDSKIEKIIEFISPITVTKEKINNSEMLVYETLNPENNTMIRLEILDENLTVFSGENTLFFELNKEVDNVFFNNGTEVMVSTFLKKFEHSSNLILLEYDFFLKGNNNNNNNNNNNKIATYITNMELIND</sequence>
<dbReference type="EMBL" id="AE017243">
    <property type="protein sequence ID" value="AAZ44229.2"/>
    <property type="molecule type" value="Genomic_DNA"/>
</dbReference>
<evidence type="ECO:0000313" key="1">
    <source>
        <dbReference type="EMBL" id="AAZ44229.2"/>
    </source>
</evidence>